<evidence type="ECO:0000256" key="15">
    <source>
        <dbReference type="RuleBase" id="RU363016"/>
    </source>
</evidence>
<dbReference type="InterPro" id="IPR001650">
    <property type="entry name" value="Helicase_C-like"/>
</dbReference>
<evidence type="ECO:0000313" key="19">
    <source>
        <dbReference type="EMBL" id="POR03988.1"/>
    </source>
</evidence>
<evidence type="ECO:0000256" key="10">
    <source>
        <dbReference type="ARBA" id="ARBA00023204"/>
    </source>
</evidence>
<dbReference type="CDD" id="cd04488">
    <property type="entry name" value="RecG_wedge_OBF"/>
    <property type="match status" value="1"/>
</dbReference>
<feature type="domain" description="Helicase ATP-binding" evidence="17">
    <location>
        <begin position="279"/>
        <end position="440"/>
    </location>
</feature>
<dbReference type="Gene3D" id="2.40.50.140">
    <property type="entry name" value="Nucleic acid-binding proteins"/>
    <property type="match status" value="1"/>
</dbReference>
<dbReference type="AlphaFoldDB" id="A0A2S4JWU0"/>
<dbReference type="InterPro" id="IPR012340">
    <property type="entry name" value="NA-bd_OB-fold"/>
</dbReference>
<keyword evidence="7 15" id="KW-0067">ATP-binding</keyword>
<evidence type="ECO:0000256" key="2">
    <source>
        <dbReference type="ARBA" id="ARBA00017846"/>
    </source>
</evidence>
<keyword evidence="10 15" id="KW-0234">DNA repair</keyword>
<evidence type="ECO:0000256" key="3">
    <source>
        <dbReference type="ARBA" id="ARBA00022741"/>
    </source>
</evidence>
<gene>
    <name evidence="19" type="ORF">AU468_04805</name>
</gene>
<dbReference type="PANTHER" id="PTHR47964">
    <property type="entry name" value="ATP-DEPENDENT DNA HELICASE HOMOLOG RECG, CHLOROPLASTIC"/>
    <property type="match status" value="1"/>
</dbReference>
<dbReference type="InterPro" id="IPR033454">
    <property type="entry name" value="RecG_wedge"/>
</dbReference>
<dbReference type="GO" id="GO:0003677">
    <property type="term" value="F:DNA binding"/>
    <property type="evidence" value="ECO:0007669"/>
    <property type="project" value="UniProtKB-KW"/>
</dbReference>
<dbReference type="GO" id="GO:0016887">
    <property type="term" value="F:ATP hydrolysis activity"/>
    <property type="evidence" value="ECO:0007669"/>
    <property type="project" value="RHEA"/>
</dbReference>
<reference evidence="20" key="1">
    <citation type="submission" date="2015-12" db="EMBL/GenBank/DDBJ databases">
        <authorList>
            <person name="Lodha T.D."/>
            <person name="Chintalapati S."/>
            <person name="Chintalapati V.R."/>
            <person name="Sravanthi T."/>
        </authorList>
    </citation>
    <scope>NUCLEOTIDE SEQUENCE [LARGE SCALE GENOMIC DNA]</scope>
    <source>
        <strain evidence="20">JC133</strain>
    </source>
</reference>
<keyword evidence="20" id="KW-1185">Reference proteome</keyword>
<evidence type="ECO:0000256" key="16">
    <source>
        <dbReference type="SAM" id="MobiDB-lite"/>
    </source>
</evidence>
<dbReference type="Gene3D" id="1.10.150.20">
    <property type="entry name" value="5' to 3' exonuclease, C-terminal subdomain"/>
    <property type="match status" value="1"/>
</dbReference>
<evidence type="ECO:0000256" key="8">
    <source>
        <dbReference type="ARBA" id="ARBA00023125"/>
    </source>
</evidence>
<comment type="catalytic activity">
    <reaction evidence="14 15">
        <text>ATP + H2O = ADP + phosphate + H(+)</text>
        <dbReference type="Rhea" id="RHEA:13065"/>
        <dbReference type="ChEBI" id="CHEBI:15377"/>
        <dbReference type="ChEBI" id="CHEBI:15378"/>
        <dbReference type="ChEBI" id="CHEBI:30616"/>
        <dbReference type="ChEBI" id="CHEBI:43474"/>
        <dbReference type="ChEBI" id="CHEBI:456216"/>
        <dbReference type="EC" id="5.6.2.4"/>
    </reaction>
</comment>
<dbReference type="GO" id="GO:0043138">
    <property type="term" value="F:3'-5' DNA helicase activity"/>
    <property type="evidence" value="ECO:0007669"/>
    <property type="project" value="UniProtKB-EC"/>
</dbReference>
<dbReference type="InterPro" id="IPR027417">
    <property type="entry name" value="P-loop_NTPase"/>
</dbReference>
<evidence type="ECO:0000256" key="13">
    <source>
        <dbReference type="ARBA" id="ARBA00034808"/>
    </source>
</evidence>
<feature type="domain" description="Helicase C-terminal" evidence="18">
    <location>
        <begin position="459"/>
        <end position="621"/>
    </location>
</feature>
<evidence type="ECO:0000256" key="12">
    <source>
        <dbReference type="ARBA" id="ARBA00034617"/>
    </source>
</evidence>
<comment type="function">
    <text evidence="15">Plays a critical role in recombination and DNA repair. Helps process Holliday junction intermediates to mature products by catalyzing branch migration. Has replication fork regression activity, unwinds stalled or blocked replication forks to make a HJ that can be resolved. Has a DNA unwinding activity characteristic of a DNA helicase with 3'-5' polarity.</text>
</comment>
<dbReference type="Pfam" id="PF00270">
    <property type="entry name" value="DEAD"/>
    <property type="match status" value="1"/>
</dbReference>
<keyword evidence="9 15" id="KW-0233">DNA recombination</keyword>
<dbReference type="Pfam" id="PF00271">
    <property type="entry name" value="Helicase_C"/>
    <property type="match status" value="1"/>
</dbReference>
<dbReference type="PANTHER" id="PTHR47964:SF1">
    <property type="entry name" value="ATP-DEPENDENT DNA HELICASE HOMOLOG RECG, CHLOROPLASTIC"/>
    <property type="match status" value="1"/>
</dbReference>
<dbReference type="SMART" id="SM00490">
    <property type="entry name" value="HELICc"/>
    <property type="match status" value="1"/>
</dbReference>
<dbReference type="PROSITE" id="PS51192">
    <property type="entry name" value="HELICASE_ATP_BIND_1"/>
    <property type="match status" value="1"/>
</dbReference>
<dbReference type="InterPro" id="IPR047112">
    <property type="entry name" value="RecG/Mfd"/>
</dbReference>
<keyword evidence="11" id="KW-0413">Isomerase</keyword>
<evidence type="ECO:0000256" key="9">
    <source>
        <dbReference type="ARBA" id="ARBA00023172"/>
    </source>
</evidence>
<dbReference type="InterPro" id="IPR045562">
    <property type="entry name" value="RecG_dom3_C"/>
</dbReference>
<dbReference type="InterPro" id="IPR011545">
    <property type="entry name" value="DEAD/DEAH_box_helicase_dom"/>
</dbReference>
<comment type="similarity">
    <text evidence="1 15">Belongs to the helicase family. RecG subfamily.</text>
</comment>
<sequence>MYSLPLGDSLRNRALTTLPGIGRSRAERLQRLGITTLEDLLLHLPRSYQDRSRFSPLTEALRKGEGLVLVRVLKHEYFPFRRERVLKIIVHDETSAAALVCFGRNFLADLAPPGAEVRLWGNFALRRGEIQSSSFEIEPHHHDRPLAGIIPVYPLTEGISQTVLRRALAGALTQTLPELGEDLPDRVRQRARGMTCAAALQAVHRPRTLEEARQGQDRLIFGELFLFQKELALETLARRRARQVRRGTPERTLTEPVLEGLPYRLTPDQARVLEEIRQDLRRPWPMARLLQGDVGCGKTLVALLAACAALEQGRQVALMVPTELLARQHEKTARALLAPAGITVRLVLGGLAKAEKEALTEDLARGEVDLAVGTHALLSETCTFSSLGLVIIDEQHRFGVRQRELLARRGDHPDLLMMSATPIPRSLALTAFGDMEISTIHHLPPGRSPVVTHLARIGNEERVYRFLRRQLDAGHQAYLVYPAIGEGEGEPGTLRNATAMEARLARELAPHRVGLVHSRLSEEERTTRMEHFASGELAALVATSVVEVGVDVPNATVMVIEQAERFGLASLHQLRGRVGRGPARSYCILVYQEPLTEEARQRLKVLYTSTDGFVIAEEDLRIRGPGDLPGESPGLHQSGFLAFRLADIRRDMAIMTRARQAVREELEKLQELEEKLPPAGETRHKKETP</sequence>
<evidence type="ECO:0000256" key="4">
    <source>
        <dbReference type="ARBA" id="ARBA00022763"/>
    </source>
</evidence>
<dbReference type="Pfam" id="PF19833">
    <property type="entry name" value="RecG_dom3_C"/>
    <property type="match status" value="1"/>
</dbReference>
<dbReference type="GO" id="GO:0005524">
    <property type="term" value="F:ATP binding"/>
    <property type="evidence" value="ECO:0007669"/>
    <property type="project" value="UniProtKB-KW"/>
</dbReference>
<keyword evidence="5 15" id="KW-0378">Hydrolase</keyword>
<keyword evidence="4 15" id="KW-0227">DNA damage</keyword>
<evidence type="ECO:0000259" key="17">
    <source>
        <dbReference type="PROSITE" id="PS51192"/>
    </source>
</evidence>
<dbReference type="Proteomes" id="UP000237350">
    <property type="component" value="Unassembled WGS sequence"/>
</dbReference>
<dbReference type="SUPFAM" id="SSF50249">
    <property type="entry name" value="Nucleic acid-binding proteins"/>
    <property type="match status" value="1"/>
</dbReference>
<dbReference type="SMART" id="SM00487">
    <property type="entry name" value="DEXDc"/>
    <property type="match status" value="1"/>
</dbReference>
<dbReference type="Pfam" id="PF17191">
    <property type="entry name" value="RecG_wedge"/>
    <property type="match status" value="1"/>
</dbReference>
<evidence type="ECO:0000313" key="20">
    <source>
        <dbReference type="Proteomes" id="UP000237350"/>
    </source>
</evidence>
<dbReference type="RefSeq" id="WP_181015372.1">
    <property type="nucleotide sequence ID" value="NZ_LPWH01000051.1"/>
</dbReference>
<dbReference type="InterPro" id="IPR014001">
    <property type="entry name" value="Helicase_ATP-bd"/>
</dbReference>
<dbReference type="EC" id="5.6.2.4" evidence="13 15"/>
<proteinExistence type="inferred from homology"/>
<dbReference type="GO" id="GO:0006281">
    <property type="term" value="P:DNA repair"/>
    <property type="evidence" value="ECO:0007669"/>
    <property type="project" value="UniProtKB-UniRule"/>
</dbReference>
<keyword evidence="3 15" id="KW-0547">Nucleotide-binding</keyword>
<dbReference type="Gene3D" id="3.40.50.300">
    <property type="entry name" value="P-loop containing nucleotide triphosphate hydrolases"/>
    <property type="match status" value="2"/>
</dbReference>
<dbReference type="InterPro" id="IPR004609">
    <property type="entry name" value="ATP-dep_DNA_helicase_RecG"/>
</dbReference>
<dbReference type="NCBIfam" id="NF008165">
    <property type="entry name" value="PRK10917.1-3"/>
    <property type="match status" value="1"/>
</dbReference>
<protein>
    <recommendedName>
        <fullName evidence="2 15">ATP-dependent DNA helicase RecG</fullName>
        <ecNumber evidence="13 15">5.6.2.4</ecNumber>
    </recommendedName>
</protein>
<dbReference type="EMBL" id="LPWH01000051">
    <property type="protein sequence ID" value="POR03988.1"/>
    <property type="molecule type" value="Genomic_DNA"/>
</dbReference>
<dbReference type="PROSITE" id="PS51194">
    <property type="entry name" value="HELICASE_CTER"/>
    <property type="match status" value="1"/>
</dbReference>
<evidence type="ECO:0000256" key="1">
    <source>
        <dbReference type="ARBA" id="ARBA00007504"/>
    </source>
</evidence>
<dbReference type="NCBIfam" id="TIGR00643">
    <property type="entry name" value="recG"/>
    <property type="match status" value="1"/>
</dbReference>
<evidence type="ECO:0000259" key="18">
    <source>
        <dbReference type="PROSITE" id="PS51194"/>
    </source>
</evidence>
<evidence type="ECO:0000256" key="5">
    <source>
        <dbReference type="ARBA" id="ARBA00022801"/>
    </source>
</evidence>
<comment type="caution">
    <text evidence="19">The sequence shown here is derived from an EMBL/GenBank/DDBJ whole genome shotgun (WGS) entry which is preliminary data.</text>
</comment>
<evidence type="ECO:0000256" key="14">
    <source>
        <dbReference type="ARBA" id="ARBA00048988"/>
    </source>
</evidence>
<dbReference type="GO" id="GO:0006310">
    <property type="term" value="P:DNA recombination"/>
    <property type="evidence" value="ECO:0007669"/>
    <property type="project" value="UniProtKB-UniRule"/>
</dbReference>
<comment type="catalytic activity">
    <reaction evidence="12 15">
        <text>Couples ATP hydrolysis with the unwinding of duplex DNA by translocating in the 3'-5' direction.</text>
        <dbReference type="EC" id="5.6.2.4"/>
    </reaction>
</comment>
<evidence type="ECO:0000256" key="6">
    <source>
        <dbReference type="ARBA" id="ARBA00022806"/>
    </source>
</evidence>
<keyword evidence="8" id="KW-0238">DNA-binding</keyword>
<accession>A0A2S4JWU0</accession>
<evidence type="ECO:0000256" key="7">
    <source>
        <dbReference type="ARBA" id="ARBA00022840"/>
    </source>
</evidence>
<evidence type="ECO:0000256" key="11">
    <source>
        <dbReference type="ARBA" id="ARBA00023235"/>
    </source>
</evidence>
<dbReference type="SUPFAM" id="SSF52540">
    <property type="entry name" value="P-loop containing nucleoside triphosphate hydrolases"/>
    <property type="match status" value="2"/>
</dbReference>
<feature type="region of interest" description="Disordered" evidence="16">
    <location>
        <begin position="670"/>
        <end position="689"/>
    </location>
</feature>
<organism evidence="19 20">
    <name type="scientific">Alkalispirochaeta sphaeroplastigenens</name>
    <dbReference type="NCBI Taxonomy" id="1187066"/>
    <lineage>
        <taxon>Bacteria</taxon>
        <taxon>Pseudomonadati</taxon>
        <taxon>Spirochaetota</taxon>
        <taxon>Spirochaetia</taxon>
        <taxon>Spirochaetales</taxon>
        <taxon>Spirochaetaceae</taxon>
        <taxon>Alkalispirochaeta</taxon>
    </lineage>
</organism>
<keyword evidence="6 15" id="KW-0347">Helicase</keyword>
<name>A0A2S4JWU0_9SPIO</name>
<dbReference type="NCBIfam" id="NF008168">
    <property type="entry name" value="PRK10917.2-2"/>
    <property type="match status" value="1"/>
</dbReference>